<name>A0A7W8BUF5_9ACTN</name>
<dbReference type="EMBL" id="JACHJE010000022">
    <property type="protein sequence ID" value="MBB5129805.1"/>
    <property type="molecule type" value="Genomic_DNA"/>
</dbReference>
<organism evidence="1 2">
    <name type="scientific">Streptomyces griseoloalbus</name>
    <dbReference type="NCBI Taxonomy" id="67303"/>
    <lineage>
        <taxon>Bacteria</taxon>
        <taxon>Bacillati</taxon>
        <taxon>Actinomycetota</taxon>
        <taxon>Actinomycetes</taxon>
        <taxon>Kitasatosporales</taxon>
        <taxon>Streptomycetaceae</taxon>
        <taxon>Streptomyces</taxon>
    </lineage>
</organism>
<keyword evidence="2" id="KW-1185">Reference proteome</keyword>
<gene>
    <name evidence="1" type="ORF">FHS32_006599</name>
</gene>
<dbReference type="AlphaFoldDB" id="A0A7W8BUF5"/>
<evidence type="ECO:0000313" key="2">
    <source>
        <dbReference type="Proteomes" id="UP000568022"/>
    </source>
</evidence>
<comment type="caution">
    <text evidence="1">The sequence shown here is derived from an EMBL/GenBank/DDBJ whole genome shotgun (WGS) entry which is preliminary data.</text>
</comment>
<proteinExistence type="predicted"/>
<evidence type="ECO:0000313" key="1">
    <source>
        <dbReference type="EMBL" id="MBB5129805.1"/>
    </source>
</evidence>
<protein>
    <submittedName>
        <fullName evidence="1">Uncharacterized protein</fullName>
    </submittedName>
</protein>
<sequence length="378" mass="39206">MPSLSSLVDNFNDDAVGADWGNAYGGVHESGGLAHVPCTTGYAGYQTAYSWTMAGASFFVAVTSVPAASTATEAYASVFVNAPGIGDAEGALYGCRVGYVINTVTGQLRCKNDTGYFDPAAVDITYDPVAHAFLRLREDAGTVYWDTSPDGTTWTNQRTLVTPAWVTDSVDAVALDLSAHRDAGAPDEATYDLFNTLSNGAVLAAAAALSAETALTATAVLTASATATLTADAALDAAPTLAAHASAALIGQSTLTADAASSEIPEVAGLAAGIFDLRIEQGATYVQSFRVADVPDFTWDGWTARSQIRTAAASENGELLLDLGEYLTVIGDTIRLAIPASVTETLTRNGVWDLEMVNGGTVVRLLQGQARISLEVTR</sequence>
<dbReference type="Proteomes" id="UP000568022">
    <property type="component" value="Unassembled WGS sequence"/>
</dbReference>
<reference evidence="1 2" key="1">
    <citation type="submission" date="2020-08" db="EMBL/GenBank/DDBJ databases">
        <title>Genomic Encyclopedia of Type Strains, Phase III (KMG-III): the genomes of soil and plant-associated and newly described type strains.</title>
        <authorList>
            <person name="Whitman W."/>
        </authorList>
    </citation>
    <scope>NUCLEOTIDE SEQUENCE [LARGE SCALE GENOMIC DNA]</scope>
    <source>
        <strain evidence="1 2">CECT 3226</strain>
    </source>
</reference>
<accession>A0A7W8BUF5</accession>